<evidence type="ECO:0000256" key="1">
    <source>
        <dbReference type="SAM" id="SignalP"/>
    </source>
</evidence>
<evidence type="ECO:0008006" key="4">
    <source>
        <dbReference type="Google" id="ProtNLM"/>
    </source>
</evidence>
<keyword evidence="1" id="KW-0732">Signal</keyword>
<evidence type="ECO:0000313" key="3">
    <source>
        <dbReference type="Proteomes" id="UP000274661"/>
    </source>
</evidence>
<keyword evidence="3" id="KW-1185">Reference proteome</keyword>
<evidence type="ECO:0000313" key="2">
    <source>
        <dbReference type="EMBL" id="RST29921.1"/>
    </source>
</evidence>
<organism evidence="2 3">
    <name type="scientific">Sphingomonas ginkgonis</name>
    <dbReference type="NCBI Taxonomy" id="2315330"/>
    <lineage>
        <taxon>Bacteria</taxon>
        <taxon>Pseudomonadati</taxon>
        <taxon>Pseudomonadota</taxon>
        <taxon>Alphaproteobacteria</taxon>
        <taxon>Sphingomonadales</taxon>
        <taxon>Sphingomonadaceae</taxon>
        <taxon>Sphingomonas</taxon>
    </lineage>
</organism>
<dbReference type="RefSeq" id="WP_126717758.1">
    <property type="nucleotide sequence ID" value="NZ_RWJF01000001.1"/>
</dbReference>
<gene>
    <name evidence="2" type="ORF">HMF7854_03090</name>
</gene>
<dbReference type="OrthoDB" id="5082358at2"/>
<dbReference type="AlphaFoldDB" id="A0A429V7G8"/>
<accession>A0A429V7G8</accession>
<protein>
    <recommendedName>
        <fullName evidence="4">Secreted protein</fullName>
    </recommendedName>
</protein>
<dbReference type="EMBL" id="RWJF01000001">
    <property type="protein sequence ID" value="RST29921.1"/>
    <property type="molecule type" value="Genomic_DNA"/>
</dbReference>
<name>A0A429V7G8_9SPHN</name>
<sequence>MMTRKAMLTFAALAAATPALAGEVTGTGSPTPIDSFRAHSLCAFSGLNDDGLGPSSLVQAYGMFIKVGGPGSALSPSIGCRGN</sequence>
<proteinExistence type="predicted"/>
<comment type="caution">
    <text evidence="2">The sequence shown here is derived from an EMBL/GenBank/DDBJ whole genome shotgun (WGS) entry which is preliminary data.</text>
</comment>
<feature type="signal peptide" evidence="1">
    <location>
        <begin position="1"/>
        <end position="21"/>
    </location>
</feature>
<dbReference type="Proteomes" id="UP000274661">
    <property type="component" value="Unassembled WGS sequence"/>
</dbReference>
<feature type="chain" id="PRO_5019489758" description="Secreted protein" evidence="1">
    <location>
        <begin position="22"/>
        <end position="83"/>
    </location>
</feature>
<reference evidence="2 3" key="1">
    <citation type="submission" date="2018-12" db="EMBL/GenBank/DDBJ databases">
        <title>Sphingomonas sp. HMF7854 Genome sequencing and assembly.</title>
        <authorList>
            <person name="Cha I."/>
            <person name="Kang H."/>
            <person name="Kim H."/>
            <person name="Kang J."/>
            <person name="Joh K."/>
        </authorList>
    </citation>
    <scope>NUCLEOTIDE SEQUENCE [LARGE SCALE GENOMIC DNA]</scope>
    <source>
        <strain evidence="2 3">HMF7854</strain>
    </source>
</reference>